<reference evidence="9" key="1">
    <citation type="submission" date="2022-11" db="EMBL/GenBank/DDBJ databases">
        <title>Description of Microcella daejonensis nov. sp, isolated from riverside soil.</title>
        <authorList>
            <person name="Molina K.M."/>
            <person name="Kim S.B."/>
        </authorList>
    </citation>
    <scope>NUCLEOTIDE SEQUENCE</scope>
    <source>
        <strain evidence="9">MMS21-STM12</strain>
    </source>
</reference>
<evidence type="ECO:0000313" key="10">
    <source>
        <dbReference type="Proteomes" id="UP001164706"/>
    </source>
</evidence>
<dbReference type="EMBL" id="CP113089">
    <property type="protein sequence ID" value="WAB81727.1"/>
    <property type="molecule type" value="Genomic_DNA"/>
</dbReference>
<evidence type="ECO:0000256" key="5">
    <source>
        <dbReference type="ARBA" id="ARBA00022989"/>
    </source>
</evidence>
<dbReference type="Gene3D" id="3.30.1330.60">
    <property type="entry name" value="OmpA-like domain"/>
    <property type="match status" value="1"/>
</dbReference>
<dbReference type="Proteomes" id="UP001164706">
    <property type="component" value="Chromosome"/>
</dbReference>
<evidence type="ECO:0000256" key="2">
    <source>
        <dbReference type="ARBA" id="ARBA00008914"/>
    </source>
</evidence>
<keyword evidence="10" id="KW-1185">Reference proteome</keyword>
<dbReference type="RefSeq" id="WP_267781517.1">
    <property type="nucleotide sequence ID" value="NZ_CP113089.1"/>
</dbReference>
<dbReference type="PROSITE" id="PS51123">
    <property type="entry name" value="OMPA_2"/>
    <property type="match status" value="1"/>
</dbReference>
<dbReference type="InterPro" id="IPR050330">
    <property type="entry name" value="Bact_OuterMem_StrucFunc"/>
</dbReference>
<dbReference type="Pfam" id="PF13677">
    <property type="entry name" value="MotB_plug"/>
    <property type="match status" value="1"/>
</dbReference>
<name>A0A9E8SBM8_9MICO</name>
<dbReference type="CDD" id="cd07185">
    <property type="entry name" value="OmpA_C-like"/>
    <property type="match status" value="1"/>
</dbReference>
<comment type="similarity">
    <text evidence="2">Belongs to the MotB family.</text>
</comment>
<keyword evidence="9" id="KW-0966">Cell projection</keyword>
<proteinExistence type="inferred from homology"/>
<evidence type="ECO:0000256" key="1">
    <source>
        <dbReference type="ARBA" id="ARBA00004162"/>
    </source>
</evidence>
<gene>
    <name evidence="9" type="ORF">OVN18_01525</name>
</gene>
<dbReference type="InterPro" id="IPR036737">
    <property type="entry name" value="OmpA-like_sf"/>
</dbReference>
<dbReference type="PANTHER" id="PTHR30329">
    <property type="entry name" value="STATOR ELEMENT OF FLAGELLAR MOTOR COMPLEX"/>
    <property type="match status" value="1"/>
</dbReference>
<dbReference type="InterPro" id="IPR006665">
    <property type="entry name" value="OmpA-like"/>
</dbReference>
<evidence type="ECO:0000256" key="4">
    <source>
        <dbReference type="ARBA" id="ARBA00022692"/>
    </source>
</evidence>
<dbReference type="Pfam" id="PF00691">
    <property type="entry name" value="OmpA"/>
    <property type="match status" value="1"/>
</dbReference>
<keyword evidence="6 7" id="KW-0472">Membrane</keyword>
<keyword evidence="9" id="KW-0969">Cilium</keyword>
<dbReference type="InterPro" id="IPR025713">
    <property type="entry name" value="MotB-like_N_dom"/>
</dbReference>
<keyword evidence="3" id="KW-1003">Cell membrane</keyword>
<comment type="subcellular location">
    <subcellularLocation>
        <location evidence="1">Cell membrane</location>
        <topology evidence="1">Single-pass membrane protein</topology>
    </subcellularLocation>
</comment>
<sequence>MASYMDMVTVLMCLFIVLYAISTVDQTKYEQLAASLATGFGQEASETADTASGTVVPAELVTEETGGLTTYELAQQEVAELVELREAMSARLTEQGVEDAVEFLFDERGLIVRLVGTETFFDSNQAALTPVARIVLDAVGAPLAASGYESAVEGHADTRQPEPPFPTNWELSTARSTEVLRYLVGQGVPPALVSAIGYGDARPLAAGGTPQDLAQNRRTDIVVLSSSPEDVRALFDEALAELETVVASG</sequence>
<accession>A0A9E8SBM8</accession>
<evidence type="ECO:0000259" key="8">
    <source>
        <dbReference type="PROSITE" id="PS51123"/>
    </source>
</evidence>
<dbReference type="AlphaFoldDB" id="A0A9E8SBM8"/>
<dbReference type="GO" id="GO:0005886">
    <property type="term" value="C:plasma membrane"/>
    <property type="evidence" value="ECO:0007669"/>
    <property type="project" value="UniProtKB-SubCell"/>
</dbReference>
<feature type="domain" description="OmpA-like" evidence="8">
    <location>
        <begin position="108"/>
        <end position="227"/>
    </location>
</feature>
<evidence type="ECO:0000256" key="7">
    <source>
        <dbReference type="PROSITE-ProRule" id="PRU00473"/>
    </source>
</evidence>
<organism evidence="9 10">
    <name type="scientific">Microcella daejeonensis</name>
    <dbReference type="NCBI Taxonomy" id="2994971"/>
    <lineage>
        <taxon>Bacteria</taxon>
        <taxon>Bacillati</taxon>
        <taxon>Actinomycetota</taxon>
        <taxon>Actinomycetes</taxon>
        <taxon>Micrococcales</taxon>
        <taxon>Microbacteriaceae</taxon>
        <taxon>Microcella</taxon>
    </lineage>
</organism>
<evidence type="ECO:0000313" key="9">
    <source>
        <dbReference type="EMBL" id="WAB81727.1"/>
    </source>
</evidence>
<dbReference type="SUPFAM" id="SSF103088">
    <property type="entry name" value="OmpA-like"/>
    <property type="match status" value="1"/>
</dbReference>
<dbReference type="KEGG" id="mdb:OVN18_01525"/>
<keyword evidence="9" id="KW-0282">Flagellum</keyword>
<evidence type="ECO:0000256" key="3">
    <source>
        <dbReference type="ARBA" id="ARBA00022475"/>
    </source>
</evidence>
<keyword evidence="5" id="KW-1133">Transmembrane helix</keyword>
<protein>
    <submittedName>
        <fullName evidence="9">Flagellar motor protein MotB</fullName>
    </submittedName>
</protein>
<evidence type="ECO:0000256" key="6">
    <source>
        <dbReference type="ARBA" id="ARBA00023136"/>
    </source>
</evidence>
<keyword evidence="4" id="KW-0812">Transmembrane</keyword>
<dbReference type="PANTHER" id="PTHR30329:SF21">
    <property type="entry name" value="LIPOPROTEIN YIAD-RELATED"/>
    <property type="match status" value="1"/>
</dbReference>